<comment type="caution">
    <text evidence="2">The sequence shown here is derived from an EMBL/GenBank/DDBJ whole genome shotgun (WGS) entry which is preliminary data.</text>
</comment>
<evidence type="ECO:0000313" key="2">
    <source>
        <dbReference type="EMBL" id="TBX94279.1"/>
    </source>
</evidence>
<reference evidence="2 3" key="1">
    <citation type="submission" date="2019-02" db="EMBL/GenBank/DDBJ databases">
        <title>The competitiveness to form nodules shapes the capacities of Rhizobium leguminosarum sv viciae communities to promote symbiosis with specific hosts.</title>
        <authorList>
            <person name="Boivin S."/>
            <person name="Lepetit M."/>
        </authorList>
    </citation>
    <scope>NUCLEOTIDE SEQUENCE [LARGE SCALE GENOMIC DNA]</scope>
    <source>
        <strain evidence="2 3">SPF4F3</strain>
    </source>
</reference>
<dbReference type="GeneID" id="303212233"/>
<feature type="region of interest" description="Disordered" evidence="1">
    <location>
        <begin position="68"/>
        <end position="106"/>
    </location>
</feature>
<dbReference type="AlphaFoldDB" id="A0A8G2IZN9"/>
<accession>A0A8G2IZN9</accession>
<dbReference type="EMBL" id="SJLU01000005">
    <property type="protein sequence ID" value="TBX94279.1"/>
    <property type="molecule type" value="Genomic_DNA"/>
</dbReference>
<proteinExistence type="predicted"/>
<dbReference type="Proteomes" id="UP000291866">
    <property type="component" value="Unassembled WGS sequence"/>
</dbReference>
<gene>
    <name evidence="2" type="ORF">E0H31_12700</name>
</gene>
<name>A0A8G2IZN9_RHILV</name>
<sequence length="106" mass="11986">MAQVDIASLKDNADLARRLRPPIKDDSGKHVGDLQCIDRSMLDEPGLINDLTTWRNQSMPFFLTQFSGTEGRTRRGSKASRCPPRKRAWSNIRSSIDRKQMPASTI</sequence>
<organism evidence="2 3">
    <name type="scientific">Rhizobium leguminosarum bv. viciae</name>
    <dbReference type="NCBI Taxonomy" id="387"/>
    <lineage>
        <taxon>Bacteria</taxon>
        <taxon>Pseudomonadati</taxon>
        <taxon>Pseudomonadota</taxon>
        <taxon>Alphaproteobacteria</taxon>
        <taxon>Hyphomicrobiales</taxon>
        <taxon>Rhizobiaceae</taxon>
        <taxon>Rhizobium/Agrobacterium group</taxon>
        <taxon>Rhizobium</taxon>
    </lineage>
</organism>
<evidence type="ECO:0000313" key="3">
    <source>
        <dbReference type="Proteomes" id="UP000291866"/>
    </source>
</evidence>
<evidence type="ECO:0000256" key="1">
    <source>
        <dbReference type="SAM" id="MobiDB-lite"/>
    </source>
</evidence>
<dbReference type="RefSeq" id="WP_129557772.1">
    <property type="nucleotide sequence ID" value="NZ_SJLU01000005.1"/>
</dbReference>
<protein>
    <submittedName>
        <fullName evidence="2">Uncharacterized protein</fullName>
    </submittedName>
</protein>
<feature type="compositionally biased region" description="Basic residues" evidence="1">
    <location>
        <begin position="74"/>
        <end position="88"/>
    </location>
</feature>